<dbReference type="SMART" id="SM00356">
    <property type="entry name" value="ZnF_C3H1"/>
    <property type="match status" value="1"/>
</dbReference>
<keyword evidence="1" id="KW-0479">Metal-binding</keyword>
<dbReference type="PROSITE" id="PS50103">
    <property type="entry name" value="ZF_C3H1"/>
    <property type="match status" value="1"/>
</dbReference>
<dbReference type="GO" id="GO:0008270">
    <property type="term" value="F:zinc ion binding"/>
    <property type="evidence" value="ECO:0007669"/>
    <property type="project" value="UniProtKB-KW"/>
</dbReference>
<keyword evidence="1" id="KW-0862">Zinc</keyword>
<dbReference type="OMA" id="YQQAPPH"/>
<keyword evidence="5" id="KW-1185">Reference proteome</keyword>
<feature type="compositionally biased region" description="Basic and acidic residues" evidence="2">
    <location>
        <begin position="116"/>
        <end position="130"/>
    </location>
</feature>
<protein>
    <recommendedName>
        <fullName evidence="3">C3H1-type domain-containing protein</fullName>
    </recommendedName>
</protein>
<feature type="region of interest" description="Disordered" evidence="2">
    <location>
        <begin position="219"/>
        <end position="297"/>
    </location>
</feature>
<feature type="compositionally biased region" description="Low complexity" evidence="2">
    <location>
        <begin position="132"/>
        <end position="146"/>
    </location>
</feature>
<evidence type="ECO:0000313" key="5">
    <source>
        <dbReference type="Proteomes" id="UP000017836"/>
    </source>
</evidence>
<feature type="region of interest" description="Disordered" evidence="2">
    <location>
        <begin position="1"/>
        <end position="203"/>
    </location>
</feature>
<feature type="region of interest" description="Disordered" evidence="2">
    <location>
        <begin position="489"/>
        <end position="526"/>
    </location>
</feature>
<sequence length="1172" mass="131613">MGKKDGSTFERPVIEDRSPVKDSHDAYSDIPENDARKPLRTSVKDLSPEGVSPPVVGLSSDSKEQDTAKPLIDDVSPMRAIASYYSEDDTDEAERPSIKDVSPVIVSPETTKLPSKFHDKQETEGVEHTWEVSPSSPKSVSPKDSPAFYKVESPCLTPSKPTEEYTESNEMGSLREFSKHDHPLQENDIGVEPQKERPHVADVLKEATSALVVDEFGRLVREGASDSESDGLSNRRGKRGRSRSRSRSRSPQENWRRRRSRSPRRRRDKRSRSHSWSPKRQRSRSKSPAAFRRMGDISGEKPRKECFNFLRGRCFRGASCKFLHLEHPMDDSYRRYRSKGHHHHDNPHDSRQPTWCEDNKDGAKDVVTKTVQEEHGPFSYELGKLVEVKKEAQDGPMGFIGSVPSSSNMDENKEVVPSSEDAQPGMTSEENSHSQFNVMNKEAGNSLGLEEKVTLVPGSLVTEQMGVHPLTEEISHNPIHRLQDESVEPQTTPHVGAQPSTNETLVNQPYPYDTKAPLPDSEPAENSIISHPPPIENSAPHSFPVQLFPPSFPNQVQPFSQPFQAHSAPSQPFMSDSFRHQPIPPKDMHQPNFSSGNFQFQPPSTGPNQSFHSNGFIQPPQVILSQPQPEKFRLRQSPIDDQNTPVKSRNDAPLPYGPESLLPKPPMLATEFHSTHYNPNPSQEFHPRPFAPQQSLQPIDEFRQGSMENPRDPLFIGQNFIREDPRSLHREERFPYSAMHEVGPQRQEYYAPPPWVREDMQRPRHALKDEGHLSNPGFDPRLPGHGYTSQSNTRDIWPPSSSRDAQAQVLPPAPLHRDGLPLRPFSREGLDGPPLREYLYSQQNQPTLVGEFSSSFRSHSTHYNPYASTFDRSLPPYPRREIDMGPGPSKTSSTLFEPPSGFDSLVSRPFASSALVPPVHSGDVKEYSYPLKEPLRDSLGGDQYDPLFDSIEPPTDSFTNLNRSQERETSAEAVARSRAKLDRPQERETSGEVIAQSMTNQSTSPLPDLNLRMSTHHRPLDVEENNKQKEGEAMVFKPQIDAEEFGDAALDAEVGVVENVSPNHAVIDQGNAGAGEIEIDQNVKSPGKSNKKEARAMKLFRIALAEFVKDILKPSWREGNMSKEAFKTIVKKTVDKVSGAMKSHQIPKTQAKIEQYVASSQRKLTKLVMKGT</sequence>
<feature type="compositionally biased region" description="Polar residues" evidence="2">
    <location>
        <begin position="591"/>
        <end position="616"/>
    </location>
</feature>
<evidence type="ECO:0000256" key="2">
    <source>
        <dbReference type="SAM" id="MobiDB-lite"/>
    </source>
</evidence>
<name>W1PCB0_AMBTC</name>
<evidence type="ECO:0000259" key="3">
    <source>
        <dbReference type="PROSITE" id="PS50103"/>
    </source>
</evidence>
<proteinExistence type="predicted"/>
<feature type="compositionally biased region" description="Basic and acidic residues" evidence="2">
    <location>
        <begin position="1"/>
        <end position="47"/>
    </location>
</feature>
<dbReference type="eggNOG" id="ENOG502QU3F">
    <property type="taxonomic scope" value="Eukaryota"/>
</dbReference>
<evidence type="ECO:0000313" key="4">
    <source>
        <dbReference type="EMBL" id="ERN07562.1"/>
    </source>
</evidence>
<feature type="compositionally biased region" description="Basic residues" evidence="2">
    <location>
        <begin position="235"/>
        <end position="248"/>
    </location>
</feature>
<organism evidence="4 5">
    <name type="scientific">Amborella trichopoda</name>
    <dbReference type="NCBI Taxonomy" id="13333"/>
    <lineage>
        <taxon>Eukaryota</taxon>
        <taxon>Viridiplantae</taxon>
        <taxon>Streptophyta</taxon>
        <taxon>Embryophyta</taxon>
        <taxon>Tracheophyta</taxon>
        <taxon>Spermatophyta</taxon>
        <taxon>Magnoliopsida</taxon>
        <taxon>Amborellales</taxon>
        <taxon>Amborellaceae</taxon>
        <taxon>Amborella</taxon>
    </lineage>
</organism>
<feature type="region of interest" description="Disordered" evidence="2">
    <location>
        <begin position="768"/>
        <end position="807"/>
    </location>
</feature>
<feature type="region of interest" description="Disordered" evidence="2">
    <location>
        <begin position="635"/>
        <end position="661"/>
    </location>
</feature>
<accession>W1PCB0</accession>
<keyword evidence="1" id="KW-0863">Zinc-finger</keyword>
<dbReference type="Gramene" id="ERN07562">
    <property type="protein sequence ID" value="ERN07562"/>
    <property type="gene ID" value="AMTR_s00154p00086540"/>
</dbReference>
<reference evidence="5" key="1">
    <citation type="journal article" date="2013" name="Science">
        <title>The Amborella genome and the evolution of flowering plants.</title>
        <authorList>
            <consortium name="Amborella Genome Project"/>
        </authorList>
    </citation>
    <scope>NUCLEOTIDE SEQUENCE [LARGE SCALE GENOMIC DNA]</scope>
</reference>
<feature type="region of interest" description="Disordered" evidence="2">
    <location>
        <begin position="400"/>
        <end position="433"/>
    </location>
</feature>
<feature type="compositionally biased region" description="Basic residues" evidence="2">
    <location>
        <begin position="256"/>
        <end position="285"/>
    </location>
</feature>
<dbReference type="STRING" id="13333.W1PCB0"/>
<feature type="compositionally biased region" description="Basic and acidic residues" evidence="2">
    <location>
        <begin position="193"/>
        <end position="203"/>
    </location>
</feature>
<feature type="domain" description="C3H1-type" evidence="3">
    <location>
        <begin position="300"/>
        <end position="327"/>
    </location>
</feature>
<dbReference type="PANTHER" id="PTHR36886:SF7">
    <property type="entry name" value="EXPRESSED PROTEIN"/>
    <property type="match status" value="1"/>
</dbReference>
<feature type="region of interest" description="Disordered" evidence="2">
    <location>
        <begin position="586"/>
        <end position="616"/>
    </location>
</feature>
<dbReference type="Pfam" id="PF23030">
    <property type="entry name" value="SCAF11-like_C"/>
    <property type="match status" value="1"/>
</dbReference>
<dbReference type="AlphaFoldDB" id="W1PCB0"/>
<feature type="region of interest" description="Disordered" evidence="2">
    <location>
        <begin position="948"/>
        <end position="991"/>
    </location>
</feature>
<dbReference type="InterPro" id="IPR000571">
    <property type="entry name" value="Znf_CCCH"/>
</dbReference>
<feature type="compositionally biased region" description="Basic and acidic residues" evidence="2">
    <location>
        <begin position="176"/>
        <end position="185"/>
    </location>
</feature>
<dbReference type="InterPro" id="IPR057031">
    <property type="entry name" value="SFR19-like_C"/>
</dbReference>
<feature type="region of interest" description="Disordered" evidence="2">
    <location>
        <begin position="337"/>
        <end position="358"/>
    </location>
</feature>
<feature type="region of interest" description="Disordered" evidence="2">
    <location>
        <begin position="867"/>
        <end position="900"/>
    </location>
</feature>
<feature type="compositionally biased region" description="Polar residues" evidence="2">
    <location>
        <begin position="562"/>
        <end position="574"/>
    </location>
</feature>
<evidence type="ECO:0000256" key="1">
    <source>
        <dbReference type="PROSITE-ProRule" id="PRU00723"/>
    </source>
</evidence>
<gene>
    <name evidence="4" type="ORF">AMTR_s00154p00086540</name>
</gene>
<dbReference type="EMBL" id="KI393735">
    <property type="protein sequence ID" value="ERN07562.1"/>
    <property type="molecule type" value="Genomic_DNA"/>
</dbReference>
<feature type="compositionally biased region" description="Basic and acidic residues" evidence="2">
    <location>
        <begin position="979"/>
        <end position="990"/>
    </location>
</feature>
<dbReference type="InterPro" id="IPR052650">
    <property type="entry name" value="Zinc_finger_CCCH"/>
</dbReference>
<feature type="compositionally biased region" description="Polar residues" evidence="2">
    <location>
        <begin position="787"/>
        <end position="805"/>
    </location>
</feature>
<feature type="zinc finger region" description="C3H1-type" evidence="1">
    <location>
        <begin position="300"/>
        <end position="327"/>
    </location>
</feature>
<feature type="compositionally biased region" description="Polar residues" evidence="2">
    <location>
        <begin position="489"/>
        <end position="507"/>
    </location>
</feature>
<dbReference type="PANTHER" id="PTHR36886">
    <property type="entry name" value="PROTEIN FRIGIDA-ESSENTIAL 1"/>
    <property type="match status" value="1"/>
</dbReference>
<dbReference type="HOGENOM" id="CLU_004710_0_0_1"/>
<feature type="compositionally biased region" description="Basic and acidic residues" evidence="2">
    <location>
        <begin position="346"/>
        <end position="358"/>
    </location>
</feature>
<dbReference type="Proteomes" id="UP000017836">
    <property type="component" value="Unassembled WGS sequence"/>
</dbReference>
<feature type="region of interest" description="Disordered" evidence="2">
    <location>
        <begin position="562"/>
        <end position="581"/>
    </location>
</feature>